<organism evidence="1">
    <name type="scientific">marine metagenome</name>
    <dbReference type="NCBI Taxonomy" id="408172"/>
    <lineage>
        <taxon>unclassified sequences</taxon>
        <taxon>metagenomes</taxon>
        <taxon>ecological metagenomes</taxon>
    </lineage>
</organism>
<dbReference type="AlphaFoldDB" id="A0A382GD92"/>
<accession>A0A382GD92</accession>
<dbReference type="EMBL" id="UINC01054904">
    <property type="protein sequence ID" value="SVB73170.1"/>
    <property type="molecule type" value="Genomic_DNA"/>
</dbReference>
<evidence type="ECO:0008006" key="2">
    <source>
        <dbReference type="Google" id="ProtNLM"/>
    </source>
</evidence>
<protein>
    <recommendedName>
        <fullName evidence="2">Hemerythrin-like domain-containing protein</fullName>
    </recommendedName>
</protein>
<reference evidence="1" key="1">
    <citation type="submission" date="2018-05" db="EMBL/GenBank/DDBJ databases">
        <authorList>
            <person name="Lanie J.A."/>
            <person name="Ng W.-L."/>
            <person name="Kazmierczak K.M."/>
            <person name="Andrzejewski T.M."/>
            <person name="Davidsen T.M."/>
            <person name="Wayne K.J."/>
            <person name="Tettelin H."/>
            <person name="Glass J.I."/>
            <person name="Rusch D."/>
            <person name="Podicherti R."/>
            <person name="Tsui H.-C.T."/>
            <person name="Winkler M.E."/>
        </authorList>
    </citation>
    <scope>NUCLEOTIDE SEQUENCE</scope>
</reference>
<dbReference type="Gene3D" id="1.20.120.520">
    <property type="entry name" value="nmb1532 protein domain like"/>
    <property type="match status" value="1"/>
</dbReference>
<name>A0A382GD92_9ZZZZ</name>
<evidence type="ECO:0000313" key="1">
    <source>
        <dbReference type="EMBL" id="SVB73170.1"/>
    </source>
</evidence>
<gene>
    <name evidence="1" type="ORF">METZ01_LOCUS226024</name>
</gene>
<proteinExistence type="predicted"/>
<sequence>MRHLLFSTARQIGLADFSDDDVTQETLAILDRTLGFFRSTGGHEDAHVHPALESRSPGLTASFAEDHEEDDRLATEIGQLGDRIRNADETHRVALGIEVHERFNSYVGIYLGHLYREETELQQVLWDNFTDEELIAMDRAIAREIPLERMGDRLNRDVRELQP</sequence>